<dbReference type="InterPro" id="IPR011050">
    <property type="entry name" value="Pectin_lyase_fold/virulence"/>
</dbReference>
<dbReference type="OrthoDB" id="9804661at2"/>
<dbReference type="SUPFAM" id="SSF51126">
    <property type="entry name" value="Pectin lyase-like"/>
    <property type="match status" value="1"/>
</dbReference>
<dbReference type="Proteomes" id="UP000252004">
    <property type="component" value="Chromosome"/>
</dbReference>
<evidence type="ECO:0000313" key="2">
    <source>
        <dbReference type="Proteomes" id="UP000252004"/>
    </source>
</evidence>
<sequence length="229" mass="23419">MLPFATRADAGTPDLARTALAARDGWASSGSGTTGGQAADAAHDTTVTTRAELVKALRAGPSGAPRIIRIKGRIDAKTDDQGRRLDCADYAKGTGYTLAAYLKAYDPAVWGRSELPAGAQEPARAAAQARQAERIAIAVPSNTTVVGVPGTDAGINGGSLLVQKADNAVYRWTPKPGRTVPPGEHVFAVQYNHARGPRAPGADTYTATAATAGGRQHTVTGPVRAPGGG</sequence>
<gene>
    <name evidence="1" type="ORF">C0216_15275</name>
</gene>
<evidence type="ECO:0000313" key="1">
    <source>
        <dbReference type="EMBL" id="AXE24643.1"/>
    </source>
</evidence>
<keyword evidence="2" id="KW-1185">Reference proteome</keyword>
<dbReference type="EMBL" id="CP030862">
    <property type="protein sequence ID" value="AXE24643.1"/>
    <property type="molecule type" value="Genomic_DNA"/>
</dbReference>
<dbReference type="KEGG" id="sgz:C0216_15275"/>
<protein>
    <submittedName>
        <fullName evidence="1">Uncharacterized protein</fullName>
    </submittedName>
</protein>
<name>A0A344U172_9ACTN</name>
<dbReference type="RefSeq" id="WP_114055831.1">
    <property type="nucleotide sequence ID" value="NZ_CP030862.1"/>
</dbReference>
<dbReference type="Gene3D" id="2.160.20.10">
    <property type="entry name" value="Single-stranded right-handed beta-helix, Pectin lyase-like"/>
    <property type="match status" value="1"/>
</dbReference>
<reference evidence="1 2" key="1">
    <citation type="submission" date="2018-01" db="EMBL/GenBank/DDBJ databases">
        <title>Draft genome Sequence of streptomyces globosus LZH-48.</title>
        <authorList>
            <person name="Ran K."/>
            <person name="Li Z."/>
            <person name="Wei S."/>
            <person name="Dong R."/>
        </authorList>
    </citation>
    <scope>NUCLEOTIDE SEQUENCE [LARGE SCALE GENOMIC DNA]</scope>
    <source>
        <strain evidence="1 2">LZH-48</strain>
    </source>
</reference>
<accession>A0A344U172</accession>
<dbReference type="InterPro" id="IPR012334">
    <property type="entry name" value="Pectin_lyas_fold"/>
</dbReference>
<dbReference type="AlphaFoldDB" id="A0A344U172"/>
<proteinExistence type="predicted"/>
<organism evidence="1 2">
    <name type="scientific">Streptomyces globosus</name>
    <dbReference type="NCBI Taxonomy" id="68209"/>
    <lineage>
        <taxon>Bacteria</taxon>
        <taxon>Bacillati</taxon>
        <taxon>Actinomycetota</taxon>
        <taxon>Actinomycetes</taxon>
        <taxon>Kitasatosporales</taxon>
        <taxon>Streptomycetaceae</taxon>
        <taxon>Streptomyces</taxon>
    </lineage>
</organism>